<dbReference type="EMBL" id="JAIQCV010000013">
    <property type="protein sequence ID" value="KAH1032034.1"/>
    <property type="molecule type" value="Genomic_DNA"/>
</dbReference>
<comment type="caution">
    <text evidence="2">The sequence shown here is derived from an EMBL/GenBank/DDBJ whole genome shotgun (WGS) entry which is preliminary data.</text>
</comment>
<dbReference type="AlphaFoldDB" id="A0A9D3U8T5"/>
<feature type="region of interest" description="Disordered" evidence="1">
    <location>
        <begin position="90"/>
        <end position="144"/>
    </location>
</feature>
<keyword evidence="3" id="KW-1185">Reference proteome</keyword>
<sequence length="173" mass="20338">MSRLIMPHKRTHASAQLDKSQNKFHYEEGKVAKILNWELFFEKRPSVDEELVCEFYANLTLFELTEVPVHGIKVLSGLCQNKEFTLSKRIFDTTHEESEDPEEEEEEDPIEIAPLQSAEIPNKVEPMEPEAEPDVTTPMFKTQSPRLDLRDELSKLMDVMQHMQWQQQAYLRY</sequence>
<evidence type="ECO:0000313" key="2">
    <source>
        <dbReference type="EMBL" id="KAH1032034.1"/>
    </source>
</evidence>
<evidence type="ECO:0000313" key="3">
    <source>
        <dbReference type="Proteomes" id="UP000828251"/>
    </source>
</evidence>
<feature type="compositionally biased region" description="Acidic residues" evidence="1">
    <location>
        <begin position="97"/>
        <end position="110"/>
    </location>
</feature>
<reference evidence="2 3" key="1">
    <citation type="journal article" date="2021" name="Plant Biotechnol. J.">
        <title>Multi-omics assisted identification of the key and species-specific regulatory components of drought-tolerant mechanisms in Gossypium stocksii.</title>
        <authorList>
            <person name="Yu D."/>
            <person name="Ke L."/>
            <person name="Zhang D."/>
            <person name="Wu Y."/>
            <person name="Sun Y."/>
            <person name="Mei J."/>
            <person name="Sun J."/>
            <person name="Sun Y."/>
        </authorList>
    </citation>
    <scope>NUCLEOTIDE SEQUENCE [LARGE SCALE GENOMIC DNA]</scope>
    <source>
        <strain evidence="3">cv. E1</strain>
        <tissue evidence="2">Leaf</tissue>
    </source>
</reference>
<accession>A0A9D3U8T5</accession>
<gene>
    <name evidence="2" type="ORF">J1N35_044208</name>
</gene>
<name>A0A9D3U8T5_9ROSI</name>
<dbReference type="Proteomes" id="UP000828251">
    <property type="component" value="Unassembled WGS sequence"/>
</dbReference>
<evidence type="ECO:0000256" key="1">
    <source>
        <dbReference type="SAM" id="MobiDB-lite"/>
    </source>
</evidence>
<organism evidence="2 3">
    <name type="scientific">Gossypium stocksii</name>
    <dbReference type="NCBI Taxonomy" id="47602"/>
    <lineage>
        <taxon>Eukaryota</taxon>
        <taxon>Viridiplantae</taxon>
        <taxon>Streptophyta</taxon>
        <taxon>Embryophyta</taxon>
        <taxon>Tracheophyta</taxon>
        <taxon>Spermatophyta</taxon>
        <taxon>Magnoliopsida</taxon>
        <taxon>eudicotyledons</taxon>
        <taxon>Gunneridae</taxon>
        <taxon>Pentapetalae</taxon>
        <taxon>rosids</taxon>
        <taxon>malvids</taxon>
        <taxon>Malvales</taxon>
        <taxon>Malvaceae</taxon>
        <taxon>Malvoideae</taxon>
        <taxon>Gossypium</taxon>
    </lineage>
</organism>
<protein>
    <submittedName>
        <fullName evidence="2">Uncharacterized protein</fullName>
    </submittedName>
</protein>
<proteinExistence type="predicted"/>